<dbReference type="InterPro" id="IPR002035">
    <property type="entry name" value="VWF_A"/>
</dbReference>
<dbReference type="PROSITE" id="PS50234">
    <property type="entry name" value="VWFA"/>
    <property type="match status" value="4"/>
</dbReference>
<dbReference type="Gene3D" id="3.40.50.410">
    <property type="entry name" value="von Willebrand factor, type A domain"/>
    <property type="match status" value="5"/>
</dbReference>
<dbReference type="PANTHER" id="PTHR24020">
    <property type="entry name" value="COLLAGEN ALPHA"/>
    <property type="match status" value="1"/>
</dbReference>
<feature type="domain" description="VWFA" evidence="2">
    <location>
        <begin position="65"/>
        <end position="266"/>
    </location>
</feature>
<dbReference type="PANTHER" id="PTHR24020:SF84">
    <property type="entry name" value="VWFA DOMAIN-CONTAINING PROTEIN"/>
    <property type="match status" value="1"/>
</dbReference>
<feature type="domain" description="VWFA" evidence="2">
    <location>
        <begin position="315"/>
        <end position="487"/>
    </location>
</feature>
<evidence type="ECO:0000313" key="3">
    <source>
        <dbReference type="Proteomes" id="UP000095283"/>
    </source>
</evidence>
<evidence type="ECO:0000259" key="2">
    <source>
        <dbReference type="PROSITE" id="PS50234"/>
    </source>
</evidence>
<dbReference type="SUPFAM" id="SSF53300">
    <property type="entry name" value="vWA-like"/>
    <property type="match status" value="5"/>
</dbReference>
<dbReference type="CDD" id="cd01450">
    <property type="entry name" value="vWFA_subfamily_ECM"/>
    <property type="match status" value="1"/>
</dbReference>
<dbReference type="SMART" id="SM00327">
    <property type="entry name" value="VWA"/>
    <property type="match status" value="5"/>
</dbReference>
<name>A0A1I7WP17_HETBA</name>
<organism evidence="3 4">
    <name type="scientific">Heterorhabditis bacteriophora</name>
    <name type="common">Entomopathogenic nematode worm</name>
    <dbReference type="NCBI Taxonomy" id="37862"/>
    <lineage>
        <taxon>Eukaryota</taxon>
        <taxon>Metazoa</taxon>
        <taxon>Ecdysozoa</taxon>
        <taxon>Nematoda</taxon>
        <taxon>Chromadorea</taxon>
        <taxon>Rhabditida</taxon>
        <taxon>Rhabditina</taxon>
        <taxon>Rhabditomorpha</taxon>
        <taxon>Strongyloidea</taxon>
        <taxon>Heterorhabditidae</taxon>
        <taxon>Heterorhabditis</taxon>
    </lineage>
</organism>
<dbReference type="Pfam" id="PF00092">
    <property type="entry name" value="VWA"/>
    <property type="match status" value="4"/>
</dbReference>
<dbReference type="Proteomes" id="UP000095283">
    <property type="component" value="Unplaced"/>
</dbReference>
<proteinExistence type="predicted"/>
<evidence type="ECO:0000313" key="4">
    <source>
        <dbReference type="WBParaSite" id="Hba_06899"/>
    </source>
</evidence>
<dbReference type="InterPro" id="IPR036465">
    <property type="entry name" value="vWFA_dom_sf"/>
</dbReference>
<dbReference type="CDD" id="cd00198">
    <property type="entry name" value="vWFA"/>
    <property type="match status" value="3"/>
</dbReference>
<sequence length="1286" mass="142595">MQKCFCQYIDENKLIYHLSKRKSRENLAKRLVKLIKAALLVLLAVNSHSQGISDNAVTCSSSAIEIIFLVDVSAVNDTAFAIQQHRLLRTLRHIDLLTTGRPRKFGLIQFHRTAETLLELGSPFASDTTRLTNLISSLHPNRQLETSVARALENTAEQFSLYSEERASRVVLLAHDGVNTDLVAETLEAVLVISCAFFPLLKYYYINKGSVYQLRSTIEQMNVEVFALSGNARPNAFALLGYTGDRSRLYLDVDDNKTFQDMLDEVLASCSQPSPNLSTSSSTPRRAFGIRAQRAENSKTRVFHPGQACGYDRADVLIVLDTSGSVFRVFEDQRKIAVALLQEIPNSSFAESIQVGVVRFAADADVILPLVKARAKEEIINTVKGVKFTGQNTRIAGAVEIAVDEMERARRKDAKQIVILISDGHGQEYWNVVQATGKRLQETGAELFAVSASRDYNEAELLIYVGDRSRVFVGPKYSGFMPIVSAYLRSCVSKGDKSIITITPKHTKKLATNSSSNKHNLELEGSGEGSGEEKEEGSGTEGVFRGDGDVAILEAELSSIQKEVEATEKKGETKLRDITQPGASTCEVDLVLIIDRSQSVEDDFNKQIAVREMEYYKYDAKVELHLQSGQRENIVSAIERIEHTGGTTSTVSGAELAIARLLTNRRPSARLVTLLFSDGHSQDYWQHLIETSMLVFDLKKCHFILIIVKLLNISKIFYSLPTLGGYEIHQIVSCSPLLQATISQKLSSSIGKKETLEMENKESKSEADKAKEHTDDGGSLLTRQSEKPELSTSKTVDLDTTTTIGLNVTEELDTEDGGSDLSMSTVIPSEDIRVHGIRTASDVRKISEGAESKNVGCKVDILFVIDTSTSVEADFQLQLQFAVDLVKRLPSDDFERRVRIGAIVFHSKANLTMSLDQSSSRSSVLDSLLAIHHSGGSTSVASGVSLAVDELERTRREGVRQMVILLSDGNSQDHWDDVIRQSNRLRSTGTEVYAVTVSKKYMFRELELYAGDKFHVYIDARTRQFLDEVERRATQCGRTSAEGEAPSSHIVSTDSPRFSCSSDPVDMVLVLDTSTSVVDEFYREKQFASDLIQALPDTIFQDRLRVGLVSFSERALASVELGAAQSKRDILFELDRISHTENITSIVAATEEVLKEVAARHRPSARLIVVIVSDGNSQDKKETTQTSAASLLATGADIFAVTLSEKYNLDELKEYTGNERHLYVGNRTDSFIQDMSALLSSCDEQTSSRDESLKSHKELEEIDKLVKFRDESNRIVNEGEHLRKKK</sequence>
<keyword evidence="3" id="KW-1185">Reference proteome</keyword>
<evidence type="ECO:0000256" key="1">
    <source>
        <dbReference type="SAM" id="MobiDB-lite"/>
    </source>
</evidence>
<accession>A0A1I7WP17</accession>
<feature type="compositionally biased region" description="Basic and acidic residues" evidence="1">
    <location>
        <begin position="753"/>
        <end position="776"/>
    </location>
</feature>
<feature type="domain" description="VWFA" evidence="2">
    <location>
        <begin position="860"/>
        <end position="1033"/>
    </location>
</feature>
<dbReference type="WBParaSite" id="Hba_06899">
    <property type="protein sequence ID" value="Hba_06899"/>
    <property type="gene ID" value="Hba_06899"/>
</dbReference>
<feature type="region of interest" description="Disordered" evidence="1">
    <location>
        <begin position="753"/>
        <end position="795"/>
    </location>
</feature>
<feature type="region of interest" description="Disordered" evidence="1">
    <location>
        <begin position="510"/>
        <end position="545"/>
    </location>
</feature>
<dbReference type="InterPro" id="IPR050525">
    <property type="entry name" value="ECM_Assembly_Org"/>
</dbReference>
<feature type="domain" description="VWFA" evidence="2">
    <location>
        <begin position="1066"/>
        <end position="1239"/>
    </location>
</feature>
<protein>
    <submittedName>
        <fullName evidence="4">VWFA domain-containing protein</fullName>
    </submittedName>
</protein>
<reference evidence="4" key="1">
    <citation type="submission" date="2016-11" db="UniProtKB">
        <authorList>
            <consortium name="WormBaseParasite"/>
        </authorList>
    </citation>
    <scope>IDENTIFICATION</scope>
</reference>